<dbReference type="InParanoid" id="A0A2J6SQR7"/>
<dbReference type="Proteomes" id="UP000235371">
    <property type="component" value="Unassembled WGS sequence"/>
</dbReference>
<reference evidence="1 2" key="1">
    <citation type="submission" date="2016-04" db="EMBL/GenBank/DDBJ databases">
        <title>A degradative enzymes factory behind the ericoid mycorrhizal symbiosis.</title>
        <authorList>
            <consortium name="DOE Joint Genome Institute"/>
            <person name="Martino E."/>
            <person name="Morin E."/>
            <person name="Grelet G."/>
            <person name="Kuo A."/>
            <person name="Kohler A."/>
            <person name="Daghino S."/>
            <person name="Barry K."/>
            <person name="Choi C."/>
            <person name="Cichocki N."/>
            <person name="Clum A."/>
            <person name="Copeland A."/>
            <person name="Hainaut M."/>
            <person name="Haridas S."/>
            <person name="Labutti K."/>
            <person name="Lindquist E."/>
            <person name="Lipzen A."/>
            <person name="Khouja H.-R."/>
            <person name="Murat C."/>
            <person name="Ohm R."/>
            <person name="Olson A."/>
            <person name="Spatafora J."/>
            <person name="Veneault-Fourrey C."/>
            <person name="Henrissat B."/>
            <person name="Grigoriev I."/>
            <person name="Martin F."/>
            <person name="Perotto S."/>
        </authorList>
    </citation>
    <scope>NUCLEOTIDE SEQUENCE [LARGE SCALE GENOMIC DNA]</scope>
    <source>
        <strain evidence="1 2">E</strain>
    </source>
</reference>
<organism evidence="1 2">
    <name type="scientific">Hyaloscypha bicolor E</name>
    <dbReference type="NCBI Taxonomy" id="1095630"/>
    <lineage>
        <taxon>Eukaryota</taxon>
        <taxon>Fungi</taxon>
        <taxon>Dikarya</taxon>
        <taxon>Ascomycota</taxon>
        <taxon>Pezizomycotina</taxon>
        <taxon>Leotiomycetes</taxon>
        <taxon>Helotiales</taxon>
        <taxon>Hyaloscyphaceae</taxon>
        <taxon>Hyaloscypha</taxon>
        <taxon>Hyaloscypha bicolor</taxon>
    </lineage>
</organism>
<dbReference type="EMBL" id="KZ613895">
    <property type="protein sequence ID" value="PMD53079.1"/>
    <property type="molecule type" value="Genomic_DNA"/>
</dbReference>
<dbReference type="GeneID" id="36579070"/>
<sequence>MPPKKAKLSKEQLKELVDDYDINFEGPVPPRQWPTQYSHLFQVIRDIWANRYDKYITRTDIDQKTIRKQIARVRDLRTRATSLRMDFSINEDTWRSLIETPVMGRFDQEIVCVRCRNENWQSEYEAHPRNEDDKEKLEMKRKRRRQCTCDDGDISGRNLNEDSDEENQTKIFSAVSSGLVSHDPQDGLEDSRIPMKPDRVIGLSMNDRYRRYIGSFSVKLSHSPVKKLQLMYPFLVLEAKRENGAPGFRSVESQTAFPIRRFLRIQDELQRASENKIELDPLVWFFAFQGEEWRLYSAVLDKNKTVQVFHLWQGNLESQDGALQIFQIVDFIWTWARDVYRPQIRRCLSGRVTHPREISPTSTNPFPRSQSVFSVLSVRSVSRTVLDTMQEDETTASEVVNDDLPEFQDAGSHPFLRWSGPRNVSTPWAPHASLRHSDIVVFSFRVLEIPESQESFHDLISSLRYDDEKSIMMLHALKAIQQNQYTLPLNRGQLHNIERSWTGVNTQTPYERSTTGHPDQRVEAFFLFRTFCQQEDWQLKREIYCVIWSPQAASVLNMFIETDIDIFFDEESLPSIQHSEFIKPFQQLRQLSGRQSVAYALQNTSLILLPCGDDSGRGKQLLWRQPQRQGIPEHVIAKTVALFDSASYSEDGIQSYHHQCSRLLWVLRTEQGIDTPAELETVPDNVGKGGAMLAMKPSAWPQQCPRFCLFVLLGHGVYDEAHLGSLLRYTVQEREMYCVIGGAAQETELFSAADRHLLRSWEDSFSRRTMPIGQLS</sequence>
<accession>A0A2J6SQR7</accession>
<evidence type="ECO:0000313" key="1">
    <source>
        <dbReference type="EMBL" id="PMD53079.1"/>
    </source>
</evidence>
<proteinExistence type="predicted"/>
<dbReference type="AlphaFoldDB" id="A0A2J6SQR7"/>
<keyword evidence="2" id="KW-1185">Reference proteome</keyword>
<dbReference type="STRING" id="1095630.A0A2J6SQR7"/>
<dbReference type="RefSeq" id="XP_024729983.1">
    <property type="nucleotide sequence ID" value="XM_024870988.1"/>
</dbReference>
<protein>
    <submittedName>
        <fullName evidence="1">Uncharacterized protein</fullName>
    </submittedName>
</protein>
<dbReference type="OrthoDB" id="3538597at2759"/>
<evidence type="ECO:0000313" key="2">
    <source>
        <dbReference type="Proteomes" id="UP000235371"/>
    </source>
</evidence>
<gene>
    <name evidence="1" type="ORF">K444DRAFT_197935</name>
</gene>
<name>A0A2J6SQR7_9HELO</name>